<proteinExistence type="predicted"/>
<dbReference type="Gene3D" id="3.10.620.30">
    <property type="match status" value="1"/>
</dbReference>
<dbReference type="RefSeq" id="WP_163605523.1">
    <property type="nucleotide sequence ID" value="NZ_JAABOO010000001.1"/>
</dbReference>
<evidence type="ECO:0000313" key="5">
    <source>
        <dbReference type="Proteomes" id="UP000468581"/>
    </source>
</evidence>
<comment type="caution">
    <text evidence="4">The sequence shown here is derived from an EMBL/GenBank/DDBJ whole genome shotgun (WGS) entry which is preliminary data.</text>
</comment>
<evidence type="ECO:0000259" key="3">
    <source>
        <dbReference type="Pfam" id="PF12969"/>
    </source>
</evidence>
<feature type="signal peptide" evidence="1">
    <location>
        <begin position="1"/>
        <end position="19"/>
    </location>
</feature>
<feature type="chain" id="PRO_5026661088" evidence="1">
    <location>
        <begin position="20"/>
        <end position="669"/>
    </location>
</feature>
<keyword evidence="1" id="KW-0732">Signal</keyword>
<evidence type="ECO:0000256" key="1">
    <source>
        <dbReference type="SAM" id="SignalP"/>
    </source>
</evidence>
<dbReference type="Proteomes" id="UP000468581">
    <property type="component" value="Unassembled WGS sequence"/>
</dbReference>
<evidence type="ECO:0000259" key="2">
    <source>
        <dbReference type="Pfam" id="PF01841"/>
    </source>
</evidence>
<dbReference type="InterPro" id="IPR024618">
    <property type="entry name" value="DUF3857"/>
</dbReference>
<dbReference type="AlphaFoldDB" id="A0A6P0UGY6"/>
<accession>A0A6P0UGY6</accession>
<feature type="domain" description="Transglutaminase-like" evidence="2">
    <location>
        <begin position="318"/>
        <end position="424"/>
    </location>
</feature>
<evidence type="ECO:0000313" key="4">
    <source>
        <dbReference type="EMBL" id="NER12504.1"/>
    </source>
</evidence>
<dbReference type="Gene3D" id="2.60.40.3140">
    <property type="match status" value="1"/>
</dbReference>
<reference evidence="4 5" key="1">
    <citation type="submission" date="2020-01" db="EMBL/GenBank/DDBJ databases">
        <title>Leptobacterium flavescens.</title>
        <authorList>
            <person name="Wang G."/>
        </authorList>
    </citation>
    <scope>NUCLEOTIDE SEQUENCE [LARGE SCALE GENOMIC DNA]</scope>
    <source>
        <strain evidence="4 5">KCTC 22160</strain>
    </source>
</reference>
<organism evidence="4 5">
    <name type="scientific">Leptobacterium flavescens</name>
    <dbReference type="NCBI Taxonomy" id="472055"/>
    <lineage>
        <taxon>Bacteria</taxon>
        <taxon>Pseudomonadati</taxon>
        <taxon>Bacteroidota</taxon>
        <taxon>Flavobacteriia</taxon>
        <taxon>Flavobacteriales</taxon>
        <taxon>Flavobacteriaceae</taxon>
        <taxon>Leptobacterium</taxon>
    </lineage>
</organism>
<dbReference type="Pfam" id="PF12969">
    <property type="entry name" value="DUF3857"/>
    <property type="match status" value="1"/>
</dbReference>
<dbReference type="Gene3D" id="2.60.120.1130">
    <property type="match status" value="1"/>
</dbReference>
<dbReference type="InterPro" id="IPR002931">
    <property type="entry name" value="Transglutaminase-like"/>
</dbReference>
<sequence>MFKKSLLLLFFLSLGIAKAQDIKFGKVSVEELEEKVYPQDSTAEAAYLFRNLKIFYRYTPSQGFELITEVHERIKIYSKDGLDYGTQRVRVYKNGNVKETISGIKGYTYNLVDGEAEDTKLKKDGIFESELSKYRNETKFTFPNVKEGSVIDYKYTITSPYSSNIDEIPFQFLIPIKKEKVRLEIPEYYSFNPKVKGFLTLRPVTSRGTGKIRWTDTYKTASNKAPQRTQSVPREVEYVTSITNFEMNNVPALKREPYVNNIRNYQSAVKYELAFTNFPNSPVENYTSNWEKVTETIYKSPAFGAELQKDGYFDKDVDQLVSGTSDPNAKAMMIFDFVKNKMTWDGYMGKYVDKGVRKAYKDGKGNVAEINLMLIAMLRYANLDANPVLVSTRNHGVSIFPTREGFNYVIASVNIDGKYMLMDATEKHSVPNVLPYRVLNWSGRMIQKNGNSGFMKLTPDKKAMDVVQMNINLKADGTIEGKCREQYTNHNAMLFRDNYTKNNEEDLLDEMEKEYDFELSNYSVKNMAEMQKPIIETYDILKEDQVQITGDKLYFSPLFYLSQNESPFKLDKREYPVDFGFPWEDKYMINIQVPEGYEIESIPEKMAIALPENMGVFKYNVVGAGDKIRAIVSVNINAPVIPPTHYEALKEFYNQLVKKQTEKVVLKKI</sequence>
<dbReference type="Pfam" id="PF01841">
    <property type="entry name" value="Transglut_core"/>
    <property type="match status" value="1"/>
</dbReference>
<dbReference type="InterPro" id="IPR038765">
    <property type="entry name" value="Papain-like_cys_pep_sf"/>
</dbReference>
<protein>
    <submittedName>
        <fullName evidence="4">DUF3857 domain-containing protein</fullName>
    </submittedName>
</protein>
<keyword evidence="5" id="KW-1185">Reference proteome</keyword>
<name>A0A6P0UGY6_9FLAO</name>
<dbReference type="SUPFAM" id="SSF54001">
    <property type="entry name" value="Cysteine proteinases"/>
    <property type="match status" value="1"/>
</dbReference>
<dbReference type="EMBL" id="JAABOO010000001">
    <property type="protein sequence ID" value="NER12504.1"/>
    <property type="molecule type" value="Genomic_DNA"/>
</dbReference>
<feature type="domain" description="DUF3857" evidence="3">
    <location>
        <begin position="68"/>
        <end position="215"/>
    </location>
</feature>
<gene>
    <name evidence="4" type="ORF">GWK08_03560</name>
</gene>